<gene>
    <name evidence="1" type="ORF">BJY26_002873</name>
</gene>
<proteinExistence type="predicted"/>
<keyword evidence="2" id="KW-1185">Reference proteome</keyword>
<dbReference type="Gene3D" id="3.30.300.20">
    <property type="match status" value="1"/>
</dbReference>
<evidence type="ECO:0000313" key="2">
    <source>
        <dbReference type="Proteomes" id="UP000539111"/>
    </source>
</evidence>
<reference evidence="1 2" key="1">
    <citation type="submission" date="2020-07" db="EMBL/GenBank/DDBJ databases">
        <title>Sequencing the genomes of 1000 actinobacteria strains.</title>
        <authorList>
            <person name="Klenk H.-P."/>
        </authorList>
    </citation>
    <scope>NUCLEOTIDE SEQUENCE [LARGE SCALE GENOMIC DNA]</scope>
    <source>
        <strain evidence="1 2">DSM 26341</strain>
    </source>
</reference>
<dbReference type="GO" id="GO:0006979">
    <property type="term" value="P:response to oxidative stress"/>
    <property type="evidence" value="ECO:0007669"/>
    <property type="project" value="InterPro"/>
</dbReference>
<dbReference type="InterPro" id="IPR036102">
    <property type="entry name" value="OsmC/Ohrsf"/>
</dbReference>
<dbReference type="PANTHER" id="PTHR42830:SF1">
    <property type="entry name" value="OSMOTICALLY INDUCIBLE FAMILY PROTEIN"/>
    <property type="match status" value="1"/>
</dbReference>
<dbReference type="GO" id="GO:0004601">
    <property type="term" value="F:peroxidase activity"/>
    <property type="evidence" value="ECO:0007669"/>
    <property type="project" value="InterPro"/>
</dbReference>
<dbReference type="RefSeq" id="WP_179428898.1">
    <property type="nucleotide sequence ID" value="NZ_JACBZP010000001.1"/>
</dbReference>
<sequence length="145" mass="14665">MPTPVVSKAHSVWSGSLTGGSGTVSLDSSNAATFNVNWKARSEGEGGTTTPEELIAAAHASCFSMALSNELAENGTPAQELNASASVSFSLDGGPHISGIALDLTASVDGLDDAKFQELAKGAKENCPVSQALKSVDITLNATLS</sequence>
<dbReference type="InterPro" id="IPR019904">
    <property type="entry name" value="Peroxiredoxin_OsmC"/>
</dbReference>
<dbReference type="Proteomes" id="UP000539111">
    <property type="component" value="Unassembled WGS sequence"/>
</dbReference>
<dbReference type="SUPFAM" id="SSF82784">
    <property type="entry name" value="OsmC-like"/>
    <property type="match status" value="1"/>
</dbReference>
<comment type="caution">
    <text evidence="1">The sequence shown here is derived from an EMBL/GenBank/DDBJ whole genome shotgun (WGS) entry which is preliminary data.</text>
</comment>
<dbReference type="Pfam" id="PF02566">
    <property type="entry name" value="OsmC"/>
    <property type="match status" value="1"/>
</dbReference>
<dbReference type="NCBIfam" id="TIGR03562">
    <property type="entry name" value="osmo_induc_OsmC"/>
    <property type="match status" value="1"/>
</dbReference>
<dbReference type="AlphaFoldDB" id="A0A7Z0D469"/>
<dbReference type="InterPro" id="IPR015946">
    <property type="entry name" value="KH_dom-like_a/b"/>
</dbReference>
<accession>A0A7Z0D469</accession>
<dbReference type="PANTHER" id="PTHR42830">
    <property type="entry name" value="OSMOTICALLY INDUCIBLE FAMILY PROTEIN"/>
    <property type="match status" value="1"/>
</dbReference>
<organism evidence="1 2">
    <name type="scientific">Spelaeicoccus albus</name>
    <dbReference type="NCBI Taxonomy" id="1280376"/>
    <lineage>
        <taxon>Bacteria</taxon>
        <taxon>Bacillati</taxon>
        <taxon>Actinomycetota</taxon>
        <taxon>Actinomycetes</taxon>
        <taxon>Micrococcales</taxon>
        <taxon>Brevibacteriaceae</taxon>
        <taxon>Spelaeicoccus</taxon>
    </lineage>
</organism>
<evidence type="ECO:0000313" key="1">
    <source>
        <dbReference type="EMBL" id="NYI68567.1"/>
    </source>
</evidence>
<dbReference type="InterPro" id="IPR052707">
    <property type="entry name" value="OsmC_Ohr_Peroxiredoxin"/>
</dbReference>
<name>A0A7Z0D469_9MICO</name>
<dbReference type="EMBL" id="JACBZP010000001">
    <property type="protein sequence ID" value="NYI68567.1"/>
    <property type="molecule type" value="Genomic_DNA"/>
</dbReference>
<dbReference type="InterPro" id="IPR003718">
    <property type="entry name" value="OsmC/Ohr_fam"/>
</dbReference>
<protein>
    <submittedName>
        <fullName evidence="1">Osmotically inducible protein OsmC</fullName>
    </submittedName>
</protein>